<comment type="caution">
    <text evidence="2">The sequence shown here is derived from an EMBL/GenBank/DDBJ whole genome shotgun (WGS) entry which is preliminary data.</text>
</comment>
<keyword evidence="1" id="KW-1133">Transmembrane helix</keyword>
<dbReference type="AlphaFoldDB" id="A0A4Y2LKD7"/>
<feature type="transmembrane region" description="Helical" evidence="1">
    <location>
        <begin position="12"/>
        <end position="36"/>
    </location>
</feature>
<organism evidence="2 3">
    <name type="scientific">Araneus ventricosus</name>
    <name type="common">Orbweaver spider</name>
    <name type="synonym">Epeira ventricosa</name>
    <dbReference type="NCBI Taxonomy" id="182803"/>
    <lineage>
        <taxon>Eukaryota</taxon>
        <taxon>Metazoa</taxon>
        <taxon>Ecdysozoa</taxon>
        <taxon>Arthropoda</taxon>
        <taxon>Chelicerata</taxon>
        <taxon>Arachnida</taxon>
        <taxon>Araneae</taxon>
        <taxon>Araneomorphae</taxon>
        <taxon>Entelegynae</taxon>
        <taxon>Araneoidea</taxon>
        <taxon>Araneidae</taxon>
        <taxon>Araneus</taxon>
    </lineage>
</organism>
<gene>
    <name evidence="2" type="ORF">AVEN_178157_1</name>
</gene>
<keyword evidence="1" id="KW-0472">Membrane</keyword>
<sequence>MLVAVAKDLQDATSITCFVFLCNQISVLFCTLSIFALTSREDLDIPMITNYVLIISLIPSTMIGIILCARRISKQYQKIKNALLMLEDILITQVNCNPRNLQLLNGMLSKSCSVLTAADCVELTQVIFGLLGSSLAYGLKYK</sequence>
<accession>A0A4Y2LKD7</accession>
<protein>
    <submittedName>
        <fullName evidence="2">Uncharacterized protein</fullName>
    </submittedName>
</protein>
<proteinExistence type="predicted"/>
<feature type="transmembrane region" description="Helical" evidence="1">
    <location>
        <begin position="48"/>
        <end position="69"/>
    </location>
</feature>
<evidence type="ECO:0000313" key="3">
    <source>
        <dbReference type="Proteomes" id="UP000499080"/>
    </source>
</evidence>
<evidence type="ECO:0000313" key="2">
    <source>
        <dbReference type="EMBL" id="GBN15241.1"/>
    </source>
</evidence>
<keyword evidence="3" id="KW-1185">Reference proteome</keyword>
<keyword evidence="1" id="KW-0812">Transmembrane</keyword>
<reference evidence="2 3" key="1">
    <citation type="journal article" date="2019" name="Sci. Rep.">
        <title>Orb-weaving spider Araneus ventricosus genome elucidates the spidroin gene catalogue.</title>
        <authorList>
            <person name="Kono N."/>
            <person name="Nakamura H."/>
            <person name="Ohtoshi R."/>
            <person name="Moran D.A.P."/>
            <person name="Shinohara A."/>
            <person name="Yoshida Y."/>
            <person name="Fujiwara M."/>
            <person name="Mori M."/>
            <person name="Tomita M."/>
            <person name="Arakawa K."/>
        </authorList>
    </citation>
    <scope>NUCLEOTIDE SEQUENCE [LARGE SCALE GENOMIC DNA]</scope>
</reference>
<dbReference type="EMBL" id="BGPR01005998">
    <property type="protein sequence ID" value="GBN15241.1"/>
    <property type="molecule type" value="Genomic_DNA"/>
</dbReference>
<dbReference type="Proteomes" id="UP000499080">
    <property type="component" value="Unassembled WGS sequence"/>
</dbReference>
<name>A0A4Y2LKD7_ARAVE</name>
<evidence type="ECO:0000256" key="1">
    <source>
        <dbReference type="SAM" id="Phobius"/>
    </source>
</evidence>